<reference evidence="3" key="1">
    <citation type="submission" date="2013-10" db="EMBL/GenBank/DDBJ databases">
        <title>Genomic analysis of the causative agents of coccidiosis in chickens.</title>
        <authorList>
            <person name="Reid A.J."/>
            <person name="Blake D."/>
            <person name="Billington K."/>
            <person name="Browne H."/>
            <person name="Dunn M."/>
            <person name="Hung S."/>
            <person name="Kawahara F."/>
            <person name="Miranda-Saavedra D."/>
            <person name="Mourier T."/>
            <person name="Nagra H."/>
            <person name="Otto T.D."/>
            <person name="Rawlings N."/>
            <person name="Sanchez A."/>
            <person name="Sanders M."/>
            <person name="Subramaniam C."/>
            <person name="Tay Y."/>
            <person name="Dear P."/>
            <person name="Doerig C."/>
            <person name="Gruber A."/>
            <person name="Parkinson J."/>
            <person name="Shirley M."/>
            <person name="Wan K.L."/>
            <person name="Berriman M."/>
            <person name="Tomley F."/>
            <person name="Pain A."/>
        </authorList>
    </citation>
    <scope>NUCLEOTIDE SEQUENCE</scope>
    <source>
        <strain evidence="3">Houghton</strain>
    </source>
</reference>
<dbReference type="Proteomes" id="UP000018050">
    <property type="component" value="Unassembled WGS sequence"/>
</dbReference>
<evidence type="ECO:0000256" key="2">
    <source>
        <dbReference type="SAM" id="MobiDB-lite"/>
    </source>
</evidence>
<feature type="coiled-coil region" evidence="1">
    <location>
        <begin position="30"/>
        <end position="64"/>
    </location>
</feature>
<organism evidence="3 4">
    <name type="scientific">Eimeria acervulina</name>
    <name type="common">Coccidian parasite</name>
    <dbReference type="NCBI Taxonomy" id="5801"/>
    <lineage>
        <taxon>Eukaryota</taxon>
        <taxon>Sar</taxon>
        <taxon>Alveolata</taxon>
        <taxon>Apicomplexa</taxon>
        <taxon>Conoidasida</taxon>
        <taxon>Coccidia</taxon>
        <taxon>Eucoccidiorida</taxon>
        <taxon>Eimeriorina</taxon>
        <taxon>Eimeriidae</taxon>
        <taxon>Eimeria</taxon>
    </lineage>
</organism>
<gene>
    <name evidence="3" type="ORF">EAH_00003450</name>
</gene>
<dbReference type="OrthoDB" id="365717at2759"/>
<dbReference type="RefSeq" id="XP_013252937.1">
    <property type="nucleotide sequence ID" value="XM_013397483.1"/>
</dbReference>
<dbReference type="AlphaFoldDB" id="U6GAL2"/>
<feature type="region of interest" description="Disordered" evidence="2">
    <location>
        <begin position="239"/>
        <end position="262"/>
    </location>
</feature>
<feature type="compositionally biased region" description="Basic residues" evidence="2">
    <location>
        <begin position="163"/>
        <end position="179"/>
    </location>
</feature>
<feature type="compositionally biased region" description="Acidic residues" evidence="2">
    <location>
        <begin position="129"/>
        <end position="138"/>
    </location>
</feature>
<dbReference type="EMBL" id="HG670406">
    <property type="protein sequence ID" value="CDI76537.1"/>
    <property type="molecule type" value="Genomic_DNA"/>
</dbReference>
<keyword evidence="1" id="KW-0175">Coiled coil</keyword>
<name>U6GAL2_EIMAC</name>
<feature type="compositionally biased region" description="Basic and acidic residues" evidence="2">
    <location>
        <begin position="114"/>
        <end position="128"/>
    </location>
</feature>
<dbReference type="VEuPathDB" id="ToxoDB:EAH_00003450"/>
<feature type="compositionally biased region" description="Basic residues" evidence="2">
    <location>
        <begin position="142"/>
        <end position="156"/>
    </location>
</feature>
<keyword evidence="4" id="KW-1185">Reference proteome</keyword>
<evidence type="ECO:0000313" key="3">
    <source>
        <dbReference type="EMBL" id="CDI76537.1"/>
    </source>
</evidence>
<evidence type="ECO:0000256" key="1">
    <source>
        <dbReference type="SAM" id="Coils"/>
    </source>
</evidence>
<accession>U6GAL2</accession>
<sequence length="262" mass="30518">MEFARAMACLGKLNSPEMRRARSAELAEMATIKGKTISELEREIAETQEELTKSKADRRRVQQELRQVASNAMEGTASQADLLFLKHDVQLADEKITIFLDKLQRLDVQLARLRSQEEKEESGTNRELQEEEMINEEERETRAKKSSTRGRPKPQKSRATPSKARKPKSRQTPTPKKRASTADKRNKNKPRFTETEIAEGQQQASTPEQLKQQMEFQYHLQQMHLEMQRLQQLERDEKIKEIPPQRQGSWRTRHRRGAETTV</sequence>
<proteinExistence type="predicted"/>
<feature type="region of interest" description="Disordered" evidence="2">
    <location>
        <begin position="114"/>
        <end position="213"/>
    </location>
</feature>
<feature type="compositionally biased region" description="Polar residues" evidence="2">
    <location>
        <begin position="200"/>
        <end position="213"/>
    </location>
</feature>
<reference evidence="3" key="2">
    <citation type="submission" date="2013-10" db="EMBL/GenBank/DDBJ databases">
        <authorList>
            <person name="Aslett M."/>
        </authorList>
    </citation>
    <scope>NUCLEOTIDE SEQUENCE</scope>
    <source>
        <strain evidence="3">Houghton</strain>
    </source>
</reference>
<dbReference type="GeneID" id="25268415"/>
<protein>
    <submittedName>
        <fullName evidence="3">Tropomyosin 1 alpha chain, putative</fullName>
    </submittedName>
</protein>
<evidence type="ECO:0000313" key="4">
    <source>
        <dbReference type="Proteomes" id="UP000018050"/>
    </source>
</evidence>